<keyword evidence="3" id="KW-1185">Reference proteome</keyword>
<proteinExistence type="predicted"/>
<evidence type="ECO:0000313" key="2">
    <source>
        <dbReference type="EMBL" id="NEG55834.1"/>
    </source>
</evidence>
<evidence type="ECO:0000256" key="1">
    <source>
        <dbReference type="SAM" id="Phobius"/>
    </source>
</evidence>
<protein>
    <recommendedName>
        <fullName evidence="4">Peptide ABC transporter permease</fullName>
    </recommendedName>
</protein>
<organism evidence="2 3">
    <name type="scientific">Bifidobacterium platyrrhinorum</name>
    <dbReference type="NCBI Taxonomy" id="2661628"/>
    <lineage>
        <taxon>Bacteria</taxon>
        <taxon>Bacillati</taxon>
        <taxon>Actinomycetota</taxon>
        <taxon>Actinomycetes</taxon>
        <taxon>Bifidobacteriales</taxon>
        <taxon>Bifidobacteriaceae</taxon>
        <taxon>Bifidobacterium</taxon>
    </lineage>
</organism>
<keyword evidence="1" id="KW-0812">Transmembrane</keyword>
<feature type="transmembrane region" description="Helical" evidence="1">
    <location>
        <begin position="25"/>
        <end position="46"/>
    </location>
</feature>
<dbReference type="Proteomes" id="UP000483293">
    <property type="component" value="Unassembled WGS sequence"/>
</dbReference>
<dbReference type="EMBL" id="WHZV01000008">
    <property type="protein sequence ID" value="NEG55834.1"/>
    <property type="molecule type" value="Genomic_DNA"/>
</dbReference>
<gene>
    <name evidence="2" type="ORF">GFD21_08725</name>
</gene>
<keyword evidence="1" id="KW-1133">Transmembrane helix</keyword>
<accession>A0A6L9STK7</accession>
<name>A0A6L9STK7_9BIFI</name>
<evidence type="ECO:0000313" key="3">
    <source>
        <dbReference type="Proteomes" id="UP000483293"/>
    </source>
</evidence>
<comment type="caution">
    <text evidence="2">The sequence shown here is derived from an EMBL/GenBank/DDBJ whole genome shotgun (WGS) entry which is preliminary data.</text>
</comment>
<evidence type="ECO:0008006" key="4">
    <source>
        <dbReference type="Google" id="ProtNLM"/>
    </source>
</evidence>
<reference evidence="2 3" key="1">
    <citation type="submission" date="2019-10" db="EMBL/GenBank/DDBJ databases">
        <title>Bifidobacterium from non-human primates.</title>
        <authorList>
            <person name="Modesto M."/>
        </authorList>
    </citation>
    <scope>NUCLEOTIDE SEQUENCE [LARGE SCALE GENOMIC DNA]</scope>
    <source>
        <strain evidence="2 3">SMA15</strain>
    </source>
</reference>
<dbReference type="AlphaFoldDB" id="A0A6L9STK7"/>
<sequence length="211" mass="22653">MGATRNAGKRRLSKRQRAIYRRRRIVVGVVLLVALALVSFCVYSLGRGAAAAFDATWGGVSRVALERGEVTTPHKSSGVKDCSAKDTRLLLTAKTATVPVGGSLEFVATIEHEGTDSCLVDASDSGRVLTIRSGGDVVWRSDACPAEARQLLMAKGDKDIQSMTWGANRTSDQCVENQDDLPKVDRGTYTAELSLKNAPKVTSEKVTVEVQ</sequence>
<keyword evidence="1" id="KW-0472">Membrane</keyword>